<evidence type="ECO:0000313" key="3">
    <source>
        <dbReference type="Proteomes" id="UP000824890"/>
    </source>
</evidence>
<reference evidence="2 3" key="1">
    <citation type="submission" date="2021-05" db="EMBL/GenBank/DDBJ databases">
        <title>Genome Assembly of Synthetic Allotetraploid Brassica napus Reveals Homoeologous Exchanges between Subgenomes.</title>
        <authorList>
            <person name="Davis J.T."/>
        </authorList>
    </citation>
    <scope>NUCLEOTIDE SEQUENCE [LARGE SCALE GENOMIC DNA]</scope>
    <source>
        <strain evidence="3">cv. Da-Ae</strain>
        <tissue evidence="2">Seedling</tissue>
    </source>
</reference>
<feature type="compositionally biased region" description="Basic residues" evidence="1">
    <location>
        <begin position="24"/>
        <end position="33"/>
    </location>
</feature>
<feature type="region of interest" description="Disordered" evidence="1">
    <location>
        <begin position="24"/>
        <end position="95"/>
    </location>
</feature>
<evidence type="ECO:0000256" key="1">
    <source>
        <dbReference type="SAM" id="MobiDB-lite"/>
    </source>
</evidence>
<organism evidence="2 3">
    <name type="scientific">Brassica napus</name>
    <name type="common">Rape</name>
    <dbReference type="NCBI Taxonomy" id="3708"/>
    <lineage>
        <taxon>Eukaryota</taxon>
        <taxon>Viridiplantae</taxon>
        <taxon>Streptophyta</taxon>
        <taxon>Embryophyta</taxon>
        <taxon>Tracheophyta</taxon>
        <taxon>Spermatophyta</taxon>
        <taxon>Magnoliopsida</taxon>
        <taxon>eudicotyledons</taxon>
        <taxon>Gunneridae</taxon>
        <taxon>Pentapetalae</taxon>
        <taxon>rosids</taxon>
        <taxon>malvids</taxon>
        <taxon>Brassicales</taxon>
        <taxon>Brassicaceae</taxon>
        <taxon>Brassiceae</taxon>
        <taxon>Brassica</taxon>
    </lineage>
</organism>
<keyword evidence="3" id="KW-1185">Reference proteome</keyword>
<gene>
    <name evidence="2" type="ORF">HID58_052380</name>
</gene>
<comment type="caution">
    <text evidence="2">The sequence shown here is derived from an EMBL/GenBank/DDBJ whole genome shotgun (WGS) entry which is preliminary data.</text>
</comment>
<evidence type="ECO:0000313" key="2">
    <source>
        <dbReference type="EMBL" id="KAH0889951.1"/>
    </source>
</evidence>
<accession>A0ABQ8ABS6</accession>
<protein>
    <submittedName>
        <fullName evidence="2">Uncharacterized protein</fullName>
    </submittedName>
</protein>
<dbReference type="Proteomes" id="UP000824890">
    <property type="component" value="Unassembled WGS sequence"/>
</dbReference>
<dbReference type="EMBL" id="JAGKQM010000013">
    <property type="protein sequence ID" value="KAH0889951.1"/>
    <property type="molecule type" value="Genomic_DNA"/>
</dbReference>
<name>A0ABQ8ABS6_BRANA</name>
<feature type="compositionally biased region" description="Low complexity" evidence="1">
    <location>
        <begin position="56"/>
        <end position="70"/>
    </location>
</feature>
<sequence length="95" mass="10433">MKNPKAVSLKGNFEGDFRRFSLIHRSHRSHRRHSLSESVNGTNAGRKSLAEDKGPDVPADVPAAVPADASSSEDKAPEPSLMKRTRNFTSYVTNI</sequence>
<proteinExistence type="predicted"/>